<organism evidence="12 13">
    <name type="scientific">Hydrogenoanaerobacterium saccharovorans</name>
    <dbReference type="NCBI Taxonomy" id="474960"/>
    <lineage>
        <taxon>Bacteria</taxon>
        <taxon>Bacillati</taxon>
        <taxon>Bacillota</taxon>
        <taxon>Clostridia</taxon>
        <taxon>Eubacteriales</taxon>
        <taxon>Oscillospiraceae</taxon>
        <taxon>Hydrogenoanaerobacterium</taxon>
    </lineage>
</organism>
<protein>
    <submittedName>
        <fullName evidence="12">Amino acid ABC transporter permease</fullName>
    </submittedName>
</protein>
<dbReference type="PANTHER" id="PTHR30614">
    <property type="entry name" value="MEMBRANE COMPONENT OF AMINO ACID ABC TRANSPORTER"/>
    <property type="match status" value="1"/>
</dbReference>
<dbReference type="NCBIfam" id="TIGR01726">
    <property type="entry name" value="HEQRo_perm_3TM"/>
    <property type="match status" value="1"/>
</dbReference>
<dbReference type="InterPro" id="IPR000515">
    <property type="entry name" value="MetI-like"/>
</dbReference>
<dbReference type="Gene3D" id="1.10.3720.10">
    <property type="entry name" value="MetI-like"/>
    <property type="match status" value="1"/>
</dbReference>
<reference evidence="12 13" key="1">
    <citation type="journal article" date="2021" name="Sci. Rep.">
        <title>The distribution of antibiotic resistance genes in chicken gut microbiota commensals.</title>
        <authorList>
            <person name="Juricova H."/>
            <person name="Matiasovicova J."/>
            <person name="Kubasova T."/>
            <person name="Cejkova D."/>
            <person name="Rychlik I."/>
        </authorList>
    </citation>
    <scope>NUCLEOTIDE SEQUENCE [LARGE SCALE GENOMIC DNA]</scope>
    <source>
        <strain evidence="12 13">An564</strain>
    </source>
</reference>
<dbReference type="SUPFAM" id="SSF161098">
    <property type="entry name" value="MetI-like"/>
    <property type="match status" value="1"/>
</dbReference>
<feature type="region of interest" description="Disordered" evidence="10">
    <location>
        <begin position="257"/>
        <end position="283"/>
    </location>
</feature>
<evidence type="ECO:0000256" key="2">
    <source>
        <dbReference type="ARBA" id="ARBA00010072"/>
    </source>
</evidence>
<dbReference type="Pfam" id="PF00528">
    <property type="entry name" value="BPD_transp_1"/>
    <property type="match status" value="1"/>
</dbReference>
<dbReference type="InterPro" id="IPR010065">
    <property type="entry name" value="AA_ABC_transptr_permease_3TM"/>
</dbReference>
<keyword evidence="3 9" id="KW-0813">Transport</keyword>
<keyword evidence="13" id="KW-1185">Reference proteome</keyword>
<dbReference type="InterPro" id="IPR035906">
    <property type="entry name" value="MetI-like_sf"/>
</dbReference>
<feature type="transmembrane region" description="Helical" evidence="9">
    <location>
        <begin position="32"/>
        <end position="52"/>
    </location>
</feature>
<gene>
    <name evidence="12" type="ORF">H9X81_04830</name>
</gene>
<evidence type="ECO:0000256" key="3">
    <source>
        <dbReference type="ARBA" id="ARBA00022448"/>
    </source>
</evidence>
<dbReference type="CDD" id="cd06261">
    <property type="entry name" value="TM_PBP2"/>
    <property type="match status" value="1"/>
</dbReference>
<evidence type="ECO:0000256" key="10">
    <source>
        <dbReference type="SAM" id="MobiDB-lite"/>
    </source>
</evidence>
<name>A0ABS2GLN1_9FIRM</name>
<keyword evidence="8 9" id="KW-0472">Membrane</keyword>
<comment type="subcellular location">
    <subcellularLocation>
        <location evidence="1 9">Cell membrane</location>
        <topology evidence="1 9">Multi-pass membrane protein</topology>
    </subcellularLocation>
</comment>
<evidence type="ECO:0000256" key="7">
    <source>
        <dbReference type="ARBA" id="ARBA00022989"/>
    </source>
</evidence>
<dbReference type="RefSeq" id="WP_204720268.1">
    <property type="nucleotide sequence ID" value="NZ_JACSNR010000004.1"/>
</dbReference>
<comment type="similarity">
    <text evidence="2">Belongs to the binding-protein-dependent transport system permease family. HisMQ subfamily.</text>
</comment>
<dbReference type="InterPro" id="IPR043429">
    <property type="entry name" value="ArtM/GltK/GlnP/TcyL/YhdX-like"/>
</dbReference>
<dbReference type="EMBL" id="JACSNR010000004">
    <property type="protein sequence ID" value="MBM6923016.1"/>
    <property type="molecule type" value="Genomic_DNA"/>
</dbReference>
<keyword evidence="6" id="KW-0029">Amino-acid transport</keyword>
<evidence type="ECO:0000256" key="5">
    <source>
        <dbReference type="ARBA" id="ARBA00022692"/>
    </source>
</evidence>
<dbReference type="Proteomes" id="UP000724149">
    <property type="component" value="Unassembled WGS sequence"/>
</dbReference>
<evidence type="ECO:0000256" key="6">
    <source>
        <dbReference type="ARBA" id="ARBA00022970"/>
    </source>
</evidence>
<feature type="transmembrane region" description="Helical" evidence="9">
    <location>
        <begin position="207"/>
        <end position="229"/>
    </location>
</feature>
<keyword evidence="5 9" id="KW-0812">Transmembrane</keyword>
<feature type="domain" description="ABC transmembrane type-1" evidence="11">
    <location>
        <begin position="28"/>
        <end position="229"/>
    </location>
</feature>
<accession>A0ABS2GLN1</accession>
<proteinExistence type="inferred from homology"/>
<dbReference type="PROSITE" id="PS50928">
    <property type="entry name" value="ABC_TM1"/>
    <property type="match status" value="1"/>
</dbReference>
<evidence type="ECO:0000256" key="1">
    <source>
        <dbReference type="ARBA" id="ARBA00004651"/>
    </source>
</evidence>
<keyword evidence="4" id="KW-1003">Cell membrane</keyword>
<evidence type="ECO:0000259" key="11">
    <source>
        <dbReference type="PROSITE" id="PS50928"/>
    </source>
</evidence>
<evidence type="ECO:0000313" key="13">
    <source>
        <dbReference type="Proteomes" id="UP000724149"/>
    </source>
</evidence>
<evidence type="ECO:0000256" key="9">
    <source>
        <dbReference type="RuleBase" id="RU363032"/>
    </source>
</evidence>
<evidence type="ECO:0000256" key="4">
    <source>
        <dbReference type="ARBA" id="ARBA00022475"/>
    </source>
</evidence>
<sequence length="283" mass="31213">MALPEANDFFGWVAYILNEYGSMLLSGAWKTMVIAVISTAIGCVIGFAVGIVQTIPTNRQENPVHWAVVGFFKALLNAYVEIFRGTPMMVQAAFIYYGAAMLFDIHMGTWTAALFIVSINTGAYMAETVRGGILSIDPGQTEGAMAIGMNHMQIMTNVILPQALRNIMPQIGNNLIINIKDTCVLSIISVVELFYNVKSIVGATYAFFPAYSIAMVIYFILTFTCSRILRVIEDRMAGPDSYDLAMNDTLMGEGMTKYRPRPVETNADYRARQEQPETSEGGM</sequence>
<keyword evidence="7 9" id="KW-1133">Transmembrane helix</keyword>
<evidence type="ECO:0000256" key="8">
    <source>
        <dbReference type="ARBA" id="ARBA00023136"/>
    </source>
</evidence>
<feature type="transmembrane region" description="Helical" evidence="9">
    <location>
        <begin position="94"/>
        <end position="117"/>
    </location>
</feature>
<dbReference type="PANTHER" id="PTHR30614:SF20">
    <property type="entry name" value="GLUTAMINE TRANSPORT SYSTEM PERMEASE PROTEIN GLNP"/>
    <property type="match status" value="1"/>
</dbReference>
<evidence type="ECO:0000313" key="12">
    <source>
        <dbReference type="EMBL" id="MBM6923016.1"/>
    </source>
</evidence>
<comment type="caution">
    <text evidence="12">The sequence shown here is derived from an EMBL/GenBank/DDBJ whole genome shotgun (WGS) entry which is preliminary data.</text>
</comment>
<feature type="transmembrane region" description="Helical" evidence="9">
    <location>
        <begin position="64"/>
        <end position="82"/>
    </location>
</feature>